<feature type="region of interest" description="Disordered" evidence="1">
    <location>
        <begin position="111"/>
        <end position="137"/>
    </location>
</feature>
<keyword evidence="2" id="KW-0812">Transmembrane</keyword>
<dbReference type="Proteomes" id="UP001642464">
    <property type="component" value="Unassembled WGS sequence"/>
</dbReference>
<evidence type="ECO:0000259" key="3">
    <source>
        <dbReference type="PROSITE" id="PS51186"/>
    </source>
</evidence>
<feature type="compositionally biased region" description="Polar residues" evidence="1">
    <location>
        <begin position="127"/>
        <end position="137"/>
    </location>
</feature>
<dbReference type="CDD" id="cd04301">
    <property type="entry name" value="NAT_SF"/>
    <property type="match status" value="1"/>
</dbReference>
<proteinExistence type="predicted"/>
<dbReference type="Gene3D" id="3.40.630.30">
    <property type="match status" value="1"/>
</dbReference>
<keyword evidence="2" id="KW-0472">Membrane</keyword>
<feature type="compositionally biased region" description="Basic and acidic residues" evidence="1">
    <location>
        <begin position="55"/>
        <end position="70"/>
    </location>
</feature>
<evidence type="ECO:0000313" key="5">
    <source>
        <dbReference type="Proteomes" id="UP001642464"/>
    </source>
</evidence>
<accession>A0ABP0R4R1</accession>
<protein>
    <submittedName>
        <fullName evidence="4">Bis(5'-nucleosyl)-tetraphosphatase PrpE [asymmetrical]</fullName>
    </submittedName>
</protein>
<evidence type="ECO:0000256" key="1">
    <source>
        <dbReference type="SAM" id="MobiDB-lite"/>
    </source>
</evidence>
<dbReference type="SUPFAM" id="SSF55729">
    <property type="entry name" value="Acyl-CoA N-acyltransferases (Nat)"/>
    <property type="match status" value="1"/>
</dbReference>
<dbReference type="InterPro" id="IPR016181">
    <property type="entry name" value="Acyl_CoA_acyltransferase"/>
</dbReference>
<keyword evidence="2" id="KW-1133">Transmembrane helix</keyword>
<feature type="domain" description="N-acetyltransferase" evidence="3">
    <location>
        <begin position="149"/>
        <end position="295"/>
    </location>
</feature>
<feature type="transmembrane region" description="Helical" evidence="2">
    <location>
        <begin position="7"/>
        <end position="25"/>
    </location>
</feature>
<dbReference type="PROSITE" id="PS51186">
    <property type="entry name" value="GNAT"/>
    <property type="match status" value="1"/>
</dbReference>
<organism evidence="4 5">
    <name type="scientific">Durusdinium trenchii</name>
    <dbReference type="NCBI Taxonomy" id="1381693"/>
    <lineage>
        <taxon>Eukaryota</taxon>
        <taxon>Sar</taxon>
        <taxon>Alveolata</taxon>
        <taxon>Dinophyceae</taxon>
        <taxon>Suessiales</taxon>
        <taxon>Symbiodiniaceae</taxon>
        <taxon>Durusdinium</taxon>
    </lineage>
</organism>
<sequence length="327" mass="37262">MLRQADFNFIVVQLAVLGFLLWWYFAPIKKWALVRYRIARAAYLKVHSRKRQLEEKQEQQHVEDSEEKQAVESAEYVAGQSARQRGKKSKATKLQELSAARLLDAVISSDSDASSEPEEDCHKCQQDPVQEVQNRGATGSLLSRSAEVTIMHELRPGKADQSVLKAITSISMDLFQCDVWELISKKNRLKVSACLRWTGSDWKAVGLALYRVQHMLQVVYVGVEPEYRRQHVGRALVKALKELGRKDLNCTGVVAVVNKHDFPEAVTFFRAIGFKKEELKGDPNKVGLRMEIRRQGKRKSEGSGASQGEELQDNWQREPCQPRKRNT</sequence>
<comment type="caution">
    <text evidence="4">The sequence shown here is derived from an EMBL/GenBank/DDBJ whole genome shotgun (WGS) entry which is preliminary data.</text>
</comment>
<reference evidence="4 5" key="1">
    <citation type="submission" date="2024-02" db="EMBL/GenBank/DDBJ databases">
        <authorList>
            <person name="Chen Y."/>
            <person name="Shah S."/>
            <person name="Dougan E. K."/>
            <person name="Thang M."/>
            <person name="Chan C."/>
        </authorList>
    </citation>
    <scope>NUCLEOTIDE SEQUENCE [LARGE SCALE GENOMIC DNA]</scope>
</reference>
<dbReference type="Pfam" id="PF13508">
    <property type="entry name" value="Acetyltransf_7"/>
    <property type="match status" value="1"/>
</dbReference>
<evidence type="ECO:0000313" key="4">
    <source>
        <dbReference type="EMBL" id="CAK9095564.1"/>
    </source>
</evidence>
<dbReference type="InterPro" id="IPR000182">
    <property type="entry name" value="GNAT_dom"/>
</dbReference>
<feature type="compositionally biased region" description="Basic and acidic residues" evidence="1">
    <location>
        <begin position="290"/>
        <end position="301"/>
    </location>
</feature>
<gene>
    <name evidence="4" type="ORF">SCF082_LOCUS44880</name>
</gene>
<evidence type="ECO:0000256" key="2">
    <source>
        <dbReference type="SAM" id="Phobius"/>
    </source>
</evidence>
<feature type="region of interest" description="Disordered" evidence="1">
    <location>
        <begin position="290"/>
        <end position="327"/>
    </location>
</feature>
<dbReference type="EMBL" id="CAXAMM010040807">
    <property type="protein sequence ID" value="CAK9095564.1"/>
    <property type="molecule type" value="Genomic_DNA"/>
</dbReference>
<keyword evidence="5" id="KW-1185">Reference proteome</keyword>
<name>A0ABP0R4R1_9DINO</name>
<feature type="region of interest" description="Disordered" evidence="1">
    <location>
        <begin position="55"/>
        <end position="90"/>
    </location>
</feature>